<reference evidence="3" key="1">
    <citation type="journal article" date="2019" name="Sci. Rep.">
        <title>Draft genome of Tanacetum cinerariifolium, the natural source of mosquito coil.</title>
        <authorList>
            <person name="Yamashiro T."/>
            <person name="Shiraishi A."/>
            <person name="Satake H."/>
            <person name="Nakayama K."/>
        </authorList>
    </citation>
    <scope>NUCLEOTIDE SEQUENCE</scope>
</reference>
<feature type="domain" description="Reverse transcriptase Ty1/copia-type" evidence="2">
    <location>
        <begin position="411"/>
        <end position="491"/>
    </location>
</feature>
<protein>
    <submittedName>
        <fullName evidence="3">Retrovirus-related Pol polyprotein from transposon TNT 1-94</fullName>
    </submittedName>
</protein>
<proteinExistence type="predicted"/>
<dbReference type="EMBL" id="BKCJ010009558">
    <property type="protein sequence ID" value="GEU87533.1"/>
    <property type="molecule type" value="Genomic_DNA"/>
</dbReference>
<dbReference type="Pfam" id="PF07727">
    <property type="entry name" value="RVT_2"/>
    <property type="match status" value="1"/>
</dbReference>
<name>A0A6L2NN13_TANCI</name>
<accession>A0A6L2NN13</accession>
<evidence type="ECO:0000256" key="1">
    <source>
        <dbReference type="SAM" id="MobiDB-lite"/>
    </source>
</evidence>
<evidence type="ECO:0000313" key="3">
    <source>
        <dbReference type="EMBL" id="GEU87533.1"/>
    </source>
</evidence>
<sequence length="777" mass="89920">MHDNEAEPAELKEVIKVVTNAKLMTKVVTAATTTVALMPTASAPRKRKGVVIRDPKETATPSVIVHFKPKSKDKGKGIMVEEPKPLKKQAQIKQDEAYTRELEAELNANINWNEVIEQVKRKEKQDNAVMRYQALKRKPQTETQARKNMMVYLINLVGFKMDFFKEKELEEEASKQNKRESETSKEKAAKKQKLDEEVEELKTHLQILPNDEDDVYNKATPLALKVPVVDYQIHTEHNKPYYKIIRADGTHQLFLSFISLLRNFNKEDLEMLWQIVQERFASSHFSDDFLLNALKTMFEKPNVKDNMILLVERRYTLTRFTLDQMLNNVRLEVEVESEVSLELLSFGVDAVEDFKEYTLRDYYCWLKTYCCWLVAKGCQQEEGINFEESFAPVSRIEAIRIFIANATSKHILLVKIYVNDIIFASTDPKACDIFSNEMSSKFQMSMTGQMSFFLGLQVSQNPKAIFINQSKFALEILKKFGMDSYDPVDTLMLDRLKLDEDPLGILVDQTHFRSMVGSLMYLTASRPDLVFVVYMCASTPGLSTLTYDTISFKSKLRKAWLNCTSWQRTINLRIYHQGITKREVRISPTASSAPAFRSVPVTRSAPVTRSGPANALATYEALAENSLLEKTMDRQTFMHWYCQQMGKTEHTQVNLKGQAYEVVKAFYPDVVHLYKVSGQALSIFKMKAVRYLDFCLELLVHEHLWINEVYTYDISASYGISHWWFNRQEFYIDRHIADSSRKVVKTYMRILSVVSIKAYSRYGYDYLKEITLCIADY</sequence>
<dbReference type="PANTHER" id="PTHR11439">
    <property type="entry name" value="GAG-POL-RELATED RETROTRANSPOSON"/>
    <property type="match status" value="1"/>
</dbReference>
<dbReference type="AlphaFoldDB" id="A0A6L2NN13"/>
<comment type="caution">
    <text evidence="3">The sequence shown here is derived from an EMBL/GenBank/DDBJ whole genome shotgun (WGS) entry which is preliminary data.</text>
</comment>
<dbReference type="PANTHER" id="PTHR11439:SF483">
    <property type="entry name" value="PEPTIDE SYNTHASE GLIP-LIKE, PUTATIVE (AFU_ORTHOLOGUE AFUA_3G12920)-RELATED"/>
    <property type="match status" value="1"/>
</dbReference>
<feature type="region of interest" description="Disordered" evidence="1">
    <location>
        <begin position="172"/>
        <end position="195"/>
    </location>
</feature>
<gene>
    <name evidence="3" type="ORF">Tci_059511</name>
</gene>
<dbReference type="InterPro" id="IPR013103">
    <property type="entry name" value="RVT_2"/>
</dbReference>
<evidence type="ECO:0000259" key="2">
    <source>
        <dbReference type="Pfam" id="PF07727"/>
    </source>
</evidence>
<organism evidence="3">
    <name type="scientific">Tanacetum cinerariifolium</name>
    <name type="common">Dalmatian daisy</name>
    <name type="synonym">Chrysanthemum cinerariifolium</name>
    <dbReference type="NCBI Taxonomy" id="118510"/>
    <lineage>
        <taxon>Eukaryota</taxon>
        <taxon>Viridiplantae</taxon>
        <taxon>Streptophyta</taxon>
        <taxon>Embryophyta</taxon>
        <taxon>Tracheophyta</taxon>
        <taxon>Spermatophyta</taxon>
        <taxon>Magnoliopsida</taxon>
        <taxon>eudicotyledons</taxon>
        <taxon>Gunneridae</taxon>
        <taxon>Pentapetalae</taxon>
        <taxon>asterids</taxon>
        <taxon>campanulids</taxon>
        <taxon>Asterales</taxon>
        <taxon>Asteraceae</taxon>
        <taxon>Asteroideae</taxon>
        <taxon>Anthemideae</taxon>
        <taxon>Anthemidinae</taxon>
        <taxon>Tanacetum</taxon>
    </lineage>
</organism>